<dbReference type="Pfam" id="PF13520">
    <property type="entry name" value="AA_permease_2"/>
    <property type="match status" value="1"/>
</dbReference>
<dbReference type="PANTHER" id="PTHR42770:SF7">
    <property type="entry name" value="MEMBRANE PROTEIN"/>
    <property type="match status" value="1"/>
</dbReference>
<proteinExistence type="predicted"/>
<evidence type="ECO:0000313" key="7">
    <source>
        <dbReference type="EMBL" id="AZK43949.1"/>
    </source>
</evidence>
<keyword evidence="8" id="KW-1185">Reference proteome</keyword>
<dbReference type="PANTHER" id="PTHR42770">
    <property type="entry name" value="AMINO ACID TRANSPORTER-RELATED"/>
    <property type="match status" value="1"/>
</dbReference>
<name>A0A3S8RM72_9FIRM</name>
<feature type="transmembrane region" description="Helical" evidence="6">
    <location>
        <begin position="281"/>
        <end position="311"/>
    </location>
</feature>
<gene>
    <name evidence="7" type="ORF">EEI45_03420</name>
</gene>
<dbReference type="InterPro" id="IPR050367">
    <property type="entry name" value="APC_superfamily"/>
</dbReference>
<feature type="transmembrane region" description="Helical" evidence="6">
    <location>
        <begin position="86"/>
        <end position="110"/>
    </location>
</feature>
<keyword evidence="4 6" id="KW-1133">Transmembrane helix</keyword>
<feature type="transmembrane region" description="Helical" evidence="6">
    <location>
        <begin position="130"/>
        <end position="151"/>
    </location>
</feature>
<evidence type="ECO:0000256" key="6">
    <source>
        <dbReference type="SAM" id="Phobius"/>
    </source>
</evidence>
<keyword evidence="3 6" id="KW-0812">Transmembrane</keyword>
<dbReference type="KEGG" id="eri:EEI45_03420"/>
<evidence type="ECO:0000256" key="1">
    <source>
        <dbReference type="ARBA" id="ARBA00004651"/>
    </source>
</evidence>
<accession>A0A3S8RM72</accession>
<feature type="transmembrane region" description="Helical" evidence="6">
    <location>
        <begin position="385"/>
        <end position="403"/>
    </location>
</feature>
<protein>
    <submittedName>
        <fullName evidence="7">APC family permease</fullName>
    </submittedName>
</protein>
<feature type="transmembrane region" description="Helical" evidence="6">
    <location>
        <begin position="202"/>
        <end position="220"/>
    </location>
</feature>
<dbReference type="InterPro" id="IPR002293">
    <property type="entry name" value="AA/rel_permease1"/>
</dbReference>
<feature type="transmembrane region" description="Helical" evidence="6">
    <location>
        <begin position="35"/>
        <end position="55"/>
    </location>
</feature>
<keyword evidence="2" id="KW-1003">Cell membrane</keyword>
<keyword evidence="5 6" id="KW-0472">Membrane</keyword>
<feature type="transmembrane region" description="Helical" evidence="6">
    <location>
        <begin position="355"/>
        <end position="373"/>
    </location>
</feature>
<sequence length="432" mass="47033">MRKRLSKLDILALALGSIIGWGSFTLPGTKFLPESGVINTAIGLILGGIAIIFIVQGYHVMMSSHNEDGGEFSYTYNNLGKKHGFIVGWFLILCYISMVPLNATAFVLVVKKLFGSIVTFGYLYDIGGTSVYLSEILIASFIIIIFAKINIQGLKMSSKVQNVMILLTVANIMVIFTMMLATQGTSVLKENYITPYTFDLAQIAKVFAIAPFLFVGFDVIPQGSTDLDFSPSKAVRVTMLAVFAGVVFYNLNNITTALGFAPQAGLLEEWALGSAVLSRLGFAAFILLLISLAGAVSGGINGFMLGGSKLIGALAQYKLIPEKYSYENQNGMYTKAIRFITIVSLVAPWFGREMIIYIVDMSSLLAAIVYFYVCMISYRKSSGRLSAAGALVSLVFVGLLVIPGSPGQLQLPSFIFMIIWSALGVFYYFKYQ</sequence>
<dbReference type="PIRSF" id="PIRSF006060">
    <property type="entry name" value="AA_transporter"/>
    <property type="match status" value="1"/>
</dbReference>
<organism evidence="7 8">
    <name type="scientific">Erysipelothrix piscisicarius</name>
    <dbReference type="NCBI Taxonomy" id="2485784"/>
    <lineage>
        <taxon>Bacteria</taxon>
        <taxon>Bacillati</taxon>
        <taxon>Bacillota</taxon>
        <taxon>Erysipelotrichia</taxon>
        <taxon>Erysipelotrichales</taxon>
        <taxon>Erysipelotrichaceae</taxon>
        <taxon>Erysipelothrix</taxon>
    </lineage>
</organism>
<feature type="transmembrane region" description="Helical" evidence="6">
    <location>
        <begin position="409"/>
        <end position="429"/>
    </location>
</feature>
<reference evidence="7 8" key="1">
    <citation type="journal article" date="2020" name="Int. J. Syst. Evol. Microbiol.">
        <title>Description of Erysipelothrix piscisicarius sp. nov., an emergent fish pathogen, and assessment of virulence using a tiger barb (Puntigrus tetrazona) infection model.</title>
        <authorList>
            <person name="Pomaranski E.K."/>
            <person name="Griffin M.J."/>
            <person name="Camus A.C."/>
            <person name="Armwood A.R."/>
            <person name="Shelley J."/>
            <person name="Waldbieser G.C."/>
            <person name="LaFrentz B.R."/>
            <person name="Garcia J.C."/>
            <person name="Yanong R."/>
            <person name="Soto E."/>
        </authorList>
    </citation>
    <scope>NUCLEOTIDE SEQUENCE [LARGE SCALE GENOMIC DNA]</scope>
    <source>
        <strain evidence="7 8">15TAL0474</strain>
    </source>
</reference>
<dbReference type="AlphaFoldDB" id="A0A3S8RM72"/>
<dbReference type="EMBL" id="CP034234">
    <property type="protein sequence ID" value="AZK43949.1"/>
    <property type="molecule type" value="Genomic_DNA"/>
</dbReference>
<feature type="transmembrane region" description="Helical" evidence="6">
    <location>
        <begin position="163"/>
        <end position="182"/>
    </location>
</feature>
<evidence type="ECO:0000313" key="8">
    <source>
        <dbReference type="Proteomes" id="UP000278804"/>
    </source>
</evidence>
<feature type="transmembrane region" description="Helical" evidence="6">
    <location>
        <begin position="240"/>
        <end position="261"/>
    </location>
</feature>
<evidence type="ECO:0000256" key="4">
    <source>
        <dbReference type="ARBA" id="ARBA00022989"/>
    </source>
</evidence>
<dbReference type="GO" id="GO:0005886">
    <property type="term" value="C:plasma membrane"/>
    <property type="evidence" value="ECO:0007669"/>
    <property type="project" value="UniProtKB-SubCell"/>
</dbReference>
<dbReference type="RefSeq" id="WP_125164155.1">
    <property type="nucleotide sequence ID" value="NZ_CP034234.1"/>
</dbReference>
<dbReference type="Proteomes" id="UP000278804">
    <property type="component" value="Chromosome"/>
</dbReference>
<evidence type="ECO:0000256" key="2">
    <source>
        <dbReference type="ARBA" id="ARBA00022475"/>
    </source>
</evidence>
<dbReference type="Gene3D" id="1.20.1740.10">
    <property type="entry name" value="Amino acid/polyamine transporter I"/>
    <property type="match status" value="1"/>
</dbReference>
<feature type="transmembrane region" description="Helical" evidence="6">
    <location>
        <begin position="332"/>
        <end position="349"/>
    </location>
</feature>
<evidence type="ECO:0000256" key="3">
    <source>
        <dbReference type="ARBA" id="ARBA00022692"/>
    </source>
</evidence>
<dbReference type="GO" id="GO:0022857">
    <property type="term" value="F:transmembrane transporter activity"/>
    <property type="evidence" value="ECO:0007669"/>
    <property type="project" value="InterPro"/>
</dbReference>
<evidence type="ECO:0000256" key="5">
    <source>
        <dbReference type="ARBA" id="ARBA00023136"/>
    </source>
</evidence>
<comment type="subcellular location">
    <subcellularLocation>
        <location evidence="1">Cell membrane</location>
        <topology evidence="1">Multi-pass membrane protein</topology>
    </subcellularLocation>
</comment>